<keyword evidence="2" id="KW-1185">Reference proteome</keyword>
<protein>
    <submittedName>
        <fullName evidence="1">Uncharacterized protein</fullName>
    </submittedName>
</protein>
<organism evidence="1 2">
    <name type="scientific">Athelia psychrophila</name>
    <dbReference type="NCBI Taxonomy" id="1759441"/>
    <lineage>
        <taxon>Eukaryota</taxon>
        <taxon>Fungi</taxon>
        <taxon>Dikarya</taxon>
        <taxon>Basidiomycota</taxon>
        <taxon>Agaricomycotina</taxon>
        <taxon>Agaricomycetes</taxon>
        <taxon>Agaricomycetidae</taxon>
        <taxon>Atheliales</taxon>
        <taxon>Atheliaceae</taxon>
        <taxon>Athelia</taxon>
    </lineage>
</organism>
<dbReference type="Proteomes" id="UP000076532">
    <property type="component" value="Unassembled WGS sequence"/>
</dbReference>
<sequence length="202" mass="21240">MQNTMGYVHVLQGGGKGVGAGAAGDRCRSGRLLGMSRELVGVDMGGELVWEREARVGGTGVGVGGWAGASERWHGCRVVGACVWVRACGLGMGRELAGRVLGAWMWVDGRGAGACGMWVCGGAGAGLDLGEELLHTCGRHGWCGCVGVDVGEEHAHMVVRRGDMWVWVWGSWWGNGKLARERVWASTNVGYAGADAGWWANN</sequence>
<evidence type="ECO:0000313" key="1">
    <source>
        <dbReference type="EMBL" id="KZP30235.1"/>
    </source>
</evidence>
<name>A0A166T6E3_9AGAM</name>
<reference evidence="1 2" key="1">
    <citation type="journal article" date="2016" name="Mol. Biol. Evol.">
        <title>Comparative Genomics of Early-Diverging Mushroom-Forming Fungi Provides Insights into the Origins of Lignocellulose Decay Capabilities.</title>
        <authorList>
            <person name="Nagy L.G."/>
            <person name="Riley R."/>
            <person name="Tritt A."/>
            <person name="Adam C."/>
            <person name="Daum C."/>
            <person name="Floudas D."/>
            <person name="Sun H."/>
            <person name="Yadav J.S."/>
            <person name="Pangilinan J."/>
            <person name="Larsson K.H."/>
            <person name="Matsuura K."/>
            <person name="Barry K."/>
            <person name="Labutti K."/>
            <person name="Kuo R."/>
            <person name="Ohm R.A."/>
            <person name="Bhattacharya S.S."/>
            <person name="Shirouzu T."/>
            <person name="Yoshinaga Y."/>
            <person name="Martin F.M."/>
            <person name="Grigoriev I.V."/>
            <person name="Hibbett D.S."/>
        </authorList>
    </citation>
    <scope>NUCLEOTIDE SEQUENCE [LARGE SCALE GENOMIC DNA]</scope>
    <source>
        <strain evidence="1 2">CBS 109695</strain>
    </source>
</reference>
<gene>
    <name evidence="1" type="ORF">FIBSPDRAFT_884486</name>
</gene>
<dbReference type="EMBL" id="KV417495">
    <property type="protein sequence ID" value="KZP30235.1"/>
    <property type="molecule type" value="Genomic_DNA"/>
</dbReference>
<evidence type="ECO:0000313" key="2">
    <source>
        <dbReference type="Proteomes" id="UP000076532"/>
    </source>
</evidence>
<dbReference type="AlphaFoldDB" id="A0A166T6E3"/>
<accession>A0A166T6E3</accession>
<proteinExistence type="predicted"/>